<dbReference type="EMBL" id="KN834772">
    <property type="protein sequence ID" value="KIK60997.1"/>
    <property type="molecule type" value="Genomic_DNA"/>
</dbReference>
<evidence type="ECO:0000313" key="1">
    <source>
        <dbReference type="EMBL" id="KIK60997.1"/>
    </source>
</evidence>
<gene>
    <name evidence="1" type="ORF">GYMLUDRAFT_58990</name>
</gene>
<dbReference type="Proteomes" id="UP000053593">
    <property type="component" value="Unassembled WGS sequence"/>
</dbReference>
<proteinExistence type="predicted"/>
<accession>A0A0D0CPZ9</accession>
<dbReference type="AlphaFoldDB" id="A0A0D0CPZ9"/>
<dbReference type="HOGENOM" id="CLU_454954_0_0_1"/>
<keyword evidence="2" id="KW-1185">Reference proteome</keyword>
<sequence>MFSLATVTSELRIPDFPRIKLMSAQELAHRVPEIDQSIRHLSNWIPHLPQGTAAHLNFRIAVFIREKEAIFHRLSPISRLYGFPEVLGRIFCFHVFGHEQFRPSPGRGASHGLPPQLVLCQVSPVWASVVRSVPECWTSVKLNILDEYLARNEDFSVVQQWLERSSVPTVGAQSLWLDLTIRSDSQTSSGTLLQQIIPHLHRVRSLNLVVPLAFLLYLASLDSPPLPCLEWVSITSCSDPMWEHLPSGVTEGQCMGILRTSKLFAHATTTKLWALECRSRDAMDKWGVLFDEWFMILTVSNLGRLITSLDLPDILVGDPKSFLIILLRYPILVHFKGSLIPRLLETLRGTPIQEQPRRYSLRLGLFDPAASDCPEPEETLHKRSHDKFEEELPVGTWDAWTDIAHIQNAIRLPTPEPRAGFARLSPNREFINLVVCTDVGAHLRTLKVRRSPFVSASETLYALQTYVITGTTTRVLPALEVFHLECSGTAMGLIFIVIMDAARVVDAVESRWLPIELGTVCRLKEVRLDLVGSDCFGWPPESNVARRLDLMRLGGLDIELNLQDFGEGRVLTTFNGLGACKYETSKKIRKVLVTTIAEVV</sequence>
<reference evidence="1 2" key="1">
    <citation type="submission" date="2014-04" db="EMBL/GenBank/DDBJ databases">
        <title>Evolutionary Origins and Diversification of the Mycorrhizal Mutualists.</title>
        <authorList>
            <consortium name="DOE Joint Genome Institute"/>
            <consortium name="Mycorrhizal Genomics Consortium"/>
            <person name="Kohler A."/>
            <person name="Kuo A."/>
            <person name="Nagy L.G."/>
            <person name="Floudas D."/>
            <person name="Copeland A."/>
            <person name="Barry K.W."/>
            <person name="Cichocki N."/>
            <person name="Veneault-Fourrey C."/>
            <person name="LaButti K."/>
            <person name="Lindquist E.A."/>
            <person name="Lipzen A."/>
            <person name="Lundell T."/>
            <person name="Morin E."/>
            <person name="Murat C."/>
            <person name="Riley R."/>
            <person name="Ohm R."/>
            <person name="Sun H."/>
            <person name="Tunlid A."/>
            <person name="Henrissat B."/>
            <person name="Grigoriev I.V."/>
            <person name="Hibbett D.S."/>
            <person name="Martin F."/>
        </authorList>
    </citation>
    <scope>NUCLEOTIDE SEQUENCE [LARGE SCALE GENOMIC DNA]</scope>
    <source>
        <strain evidence="1 2">FD-317 M1</strain>
    </source>
</reference>
<protein>
    <submittedName>
        <fullName evidence="1">Unplaced genomic scaffold GYMLUscaffold_24, whole genome shotgun sequence</fullName>
    </submittedName>
</protein>
<dbReference type="OrthoDB" id="3171948at2759"/>
<organism evidence="1 2">
    <name type="scientific">Collybiopsis luxurians FD-317 M1</name>
    <dbReference type="NCBI Taxonomy" id="944289"/>
    <lineage>
        <taxon>Eukaryota</taxon>
        <taxon>Fungi</taxon>
        <taxon>Dikarya</taxon>
        <taxon>Basidiomycota</taxon>
        <taxon>Agaricomycotina</taxon>
        <taxon>Agaricomycetes</taxon>
        <taxon>Agaricomycetidae</taxon>
        <taxon>Agaricales</taxon>
        <taxon>Marasmiineae</taxon>
        <taxon>Omphalotaceae</taxon>
        <taxon>Collybiopsis</taxon>
        <taxon>Collybiopsis luxurians</taxon>
    </lineage>
</organism>
<evidence type="ECO:0000313" key="2">
    <source>
        <dbReference type="Proteomes" id="UP000053593"/>
    </source>
</evidence>
<name>A0A0D0CPZ9_9AGAR</name>